<evidence type="ECO:0000259" key="1">
    <source>
        <dbReference type="PROSITE" id="PS51272"/>
    </source>
</evidence>
<accession>A0A6B8RCA0</accession>
<feature type="domain" description="SLH" evidence="1">
    <location>
        <begin position="2053"/>
        <end position="2116"/>
    </location>
</feature>
<proteinExistence type="predicted"/>
<dbReference type="RefSeq" id="WP_155698341.1">
    <property type="nucleotide sequence ID" value="NZ_CP034235.1"/>
</dbReference>
<dbReference type="EMBL" id="CP034235">
    <property type="protein sequence ID" value="QGQ93504.1"/>
    <property type="molecule type" value="Genomic_DNA"/>
</dbReference>
<keyword evidence="3" id="KW-1185">Reference proteome</keyword>
<name>A0A6B8RCA0_9BACL</name>
<dbReference type="KEGG" id="ppsc:EHS13_00465"/>
<dbReference type="PROSITE" id="PS51272">
    <property type="entry name" value="SLH"/>
    <property type="match status" value="3"/>
</dbReference>
<gene>
    <name evidence="2" type="ORF">EHS13_00465</name>
</gene>
<dbReference type="InterPro" id="IPR001119">
    <property type="entry name" value="SLH_dom"/>
</dbReference>
<evidence type="ECO:0000313" key="2">
    <source>
        <dbReference type="EMBL" id="QGQ93504.1"/>
    </source>
</evidence>
<evidence type="ECO:0000313" key="3">
    <source>
        <dbReference type="Proteomes" id="UP000426246"/>
    </source>
</evidence>
<dbReference type="OrthoDB" id="1805600at2"/>
<feature type="domain" description="SLH" evidence="1">
    <location>
        <begin position="2122"/>
        <end position="2193"/>
    </location>
</feature>
<reference evidence="3" key="1">
    <citation type="submission" date="2018-11" db="EMBL/GenBank/DDBJ databases">
        <title>Complete genome sequence of Paenibacillus sp. ML311-T8.</title>
        <authorList>
            <person name="Nam Y.-D."/>
            <person name="Kang J."/>
            <person name="Chung W.-H."/>
            <person name="Park Y.S."/>
        </authorList>
    </citation>
    <scope>NUCLEOTIDE SEQUENCE [LARGE SCALE GENOMIC DNA]</scope>
    <source>
        <strain evidence="3">ML311-T8</strain>
    </source>
</reference>
<sequence>MKTKISKWMSLSIILTMLITTLIPSAALGAVAQINITSLYAISKANSVPIKPEEDSKVQRFTSGTISLSATIQNISEDQIKEIFYVVENSNTGIINTNTNNKAVHTPGSFDITFNNVALTDGLNKVTIKYGSSNVIASAPGWAYYTGTTSISNMSINNQPYDDTKIYPDNPAAGSTLTIKGDVTNATSVQAYVLGNPKPRNAFLNGGSFFFTADDNNKNNTTATFGLEPGDNQLTLVSQNTTKSFQTQRNLIYDNGKPFAYSTKIQAEDNSKLPVGPIKDLITVPTITTQHAQVSSKLKADVSGIGGSVKYRYVDVLVNGIISGTYDLNGASSATRVMSVTPDQLVQGFADTQLSLTGTGLEIGGYTLVLEDKTAQEVRMPDGVSSIFEPTLEGADLPQVMSKDKQTILYTLKADAGLTNSKSPYKLTVMDGQTVLNTFAITVGLPSPTTLFTQTEVTFPDFDTNPINEGYNDIIQSLTINGITTNFDSRAVTVDVLNLNGQGNPLATYTGLKDTSVDFNMLSGLKEGTYKMRVSYSSNKLAERFFKVGRPAPAAPTTKTPSTPLVWTNFKSAIPTLADSTATYFAVTGTNLATAPEDIVDGSIKLTANLTAGPQVTYNASSQNLSLSGNDATVTSIVYSIGASASNASDVLSAGSPYKGQLKIGTTVDIADGQHLSIVSLDSAGLVIGYNDYTYSQASTPPNFENSAAADPATVITTTEPIIPVIMQGTSIIFKVDNTSDSVFDDLNGVTYNLEFEQKLRYADGTLSSTDTAIVKAQKVGRTHVIVPVASGNIAYDSQYITNLSPSQLNKSATQNTEDIKLDGNDLNANVKVQAFFEDGAKVALGSGTLTNGTISPGTVISHLSPTLAPGNYMLRVMYGISSSYTLAQFPFVLANPNLTKISPASAGSENVAITASGTGFGRDETKLKLKFTYDTDPTVVISLQSVVSNSLLKGSEAKFMVPANLAQGTYTVTLLNDGIPAGSTSYVVNSSASLLKENLELSRSGRYKVFDFKADLSLSNSKLQSVKFQFYNVATDRVLLQPRTFLFNYIDSSLPYVDHISKGELLSDFPLSLNSVNEINELPETFNIYADTNTNKVNLYLGDSINAPIYKTIHKSTAGAYKELNTQWTASGPTQEGLAAEAIPGEFKLNIGGAEDSWLPGDKIVIDNITFVATNLTANANSFDVGDGSAGEIAQNLAAALLGNPAISTKYSTTYSGTSVTFQQNGGYESPIQLTVTESSARGTASVSIETPYESVTLGAFKTTVMGSAGDADSITVTVDKGGLTLPITSDPIAVKGKNADQVASSIAARLNQIGIGSYTVSNPSGTSDIIFKQTHAFSLSQESLEFTINGGYHVFVVNISGLPNGPTQITAVPSTVDDATKPAKLGENLVGQRTYDLNILSTPYVILDNLYNGLILKDDPSTIAVEDQTNLLTCNENSKDSCFSGRLVNVPETEFSNVEVSINGVKSNLRNPLDFDPLPPLGKFTFQFGPNSTASERQQALTEGKNTIKFSIYSSGKLVAVNSFDVFILLSSGPSFVTLKPDETIINANLVKYVATAKVDNYATSETQVAFIGQIANATDIKLTVKTVDETGQIVANYDRRYDLYNGSTFGTLDPVDNNPLYLDIDGSTGIFTTRSIELAKKGNTTFEFAITNSTQQTVVRTVTIIREPQTYRIIKPQLTLTPAKKLQANINSNYIEIEMEAEGADKVTFGKDEAVARQVPDINNSNSLVTRYFYEAKGLKAGANNISFTVVKGDVTTKQSFILFNADTPIEGAQFKTLLKNKLNAFNSEVQLSFPANTNLLRNDTTLVNQFISTNRSILFGIASSKDGRVDKILHPSGDDAQIGNPNPEIDTNLAAYLDTPLHFRAASKLYWLDAGTISSNETDMNKALNGTGQDPYDTENFNSRAISDLVVPSKRGTLTLKYDPNIRNDSWKYLTVYHYDIYEDYTGSIQYHWKNLGGVVDTSKHTITVPFDTFGYYQVMYMNQSFDDVTGHGWARNQIDTLFSKGIMLNKDETMFQPEDPISRGEFATLLVKIFDFPLQYSESPTFDDVYRKDPSTNGLYDYMSIETAAKVGIVRGGGQRLFSPSATITREDAATMIARAANLKLGTDTDKSLVTLQKAYTDANSISIYARTSIEAVTKAGLINGIANVLIEGQKKQSFRYDPGATLTRAEAAQVSIQVLKQQKKIPK</sequence>
<dbReference type="Pfam" id="PF00395">
    <property type="entry name" value="SLH"/>
    <property type="match status" value="3"/>
</dbReference>
<organism evidence="2 3">
    <name type="scientific">Paenibacillus psychroresistens</name>
    <dbReference type="NCBI Taxonomy" id="1778678"/>
    <lineage>
        <taxon>Bacteria</taxon>
        <taxon>Bacillati</taxon>
        <taxon>Bacillota</taxon>
        <taxon>Bacilli</taxon>
        <taxon>Bacillales</taxon>
        <taxon>Paenibacillaceae</taxon>
        <taxon>Paenibacillus</taxon>
    </lineage>
</organism>
<dbReference type="Proteomes" id="UP000426246">
    <property type="component" value="Chromosome"/>
</dbReference>
<feature type="domain" description="SLH" evidence="1">
    <location>
        <begin position="1986"/>
        <end position="2049"/>
    </location>
</feature>
<protein>
    <submittedName>
        <fullName evidence="2">S-layer homology domain-containing protein</fullName>
    </submittedName>
</protein>